<name>A0A0P1A7U9_PLAHL</name>
<keyword evidence="2" id="KW-1185">Reference proteome</keyword>
<reference evidence="2" key="1">
    <citation type="submission" date="2014-09" db="EMBL/GenBank/DDBJ databases">
        <authorList>
            <person name="Sharma Rahul"/>
            <person name="Thines Marco"/>
        </authorList>
    </citation>
    <scope>NUCLEOTIDE SEQUENCE [LARGE SCALE GENOMIC DNA]</scope>
</reference>
<dbReference type="RefSeq" id="XP_024572674.1">
    <property type="nucleotide sequence ID" value="XM_024719335.1"/>
</dbReference>
<sequence>MCSRVTSVYSINVCRTLWHVMPSILFALTKGNPVYTDENFSFRLRKIPDLAARNVLAKDA</sequence>
<proteinExistence type="predicted"/>
<dbReference type="EMBL" id="CCYD01000178">
    <property type="protein sequence ID" value="CEG36305.1"/>
    <property type="molecule type" value="Genomic_DNA"/>
</dbReference>
<dbReference type="AlphaFoldDB" id="A0A0P1A7U9"/>
<evidence type="ECO:0000313" key="2">
    <source>
        <dbReference type="Proteomes" id="UP000054928"/>
    </source>
</evidence>
<evidence type="ECO:0000313" key="1">
    <source>
        <dbReference type="EMBL" id="CEG36305.1"/>
    </source>
</evidence>
<organism evidence="1 2">
    <name type="scientific">Plasmopara halstedii</name>
    <name type="common">Downy mildew of sunflower</name>
    <dbReference type="NCBI Taxonomy" id="4781"/>
    <lineage>
        <taxon>Eukaryota</taxon>
        <taxon>Sar</taxon>
        <taxon>Stramenopiles</taxon>
        <taxon>Oomycota</taxon>
        <taxon>Peronosporomycetes</taxon>
        <taxon>Peronosporales</taxon>
        <taxon>Peronosporaceae</taxon>
        <taxon>Plasmopara</taxon>
    </lineage>
</organism>
<protein>
    <submittedName>
        <fullName evidence="1">Uncharacterized protein</fullName>
    </submittedName>
</protein>
<accession>A0A0P1A7U9</accession>
<dbReference type="Proteomes" id="UP000054928">
    <property type="component" value="Unassembled WGS sequence"/>
</dbReference>
<dbReference type="GeneID" id="36397267"/>